<dbReference type="PANTHER" id="PTHR30473:SF1">
    <property type="entry name" value="PHOH-LIKE PROTEIN"/>
    <property type="match status" value="1"/>
</dbReference>
<evidence type="ECO:0000256" key="2">
    <source>
        <dbReference type="ARBA" id="ARBA00010393"/>
    </source>
</evidence>
<evidence type="ECO:0000259" key="7">
    <source>
        <dbReference type="Pfam" id="PF02562"/>
    </source>
</evidence>
<keyword evidence="5" id="KW-0067">ATP-binding</keyword>
<evidence type="ECO:0000313" key="9">
    <source>
        <dbReference type="Proteomes" id="UP000196475"/>
    </source>
</evidence>
<evidence type="ECO:0000256" key="6">
    <source>
        <dbReference type="ARBA" id="ARBA00039970"/>
    </source>
</evidence>
<proteinExistence type="inferred from homology"/>
<protein>
    <recommendedName>
        <fullName evidence="6">PhoH-like protein</fullName>
    </recommendedName>
</protein>
<dbReference type="EMBL" id="LZRT01000075">
    <property type="protein sequence ID" value="OUM87470.1"/>
    <property type="molecule type" value="Genomic_DNA"/>
</dbReference>
<reference evidence="9" key="1">
    <citation type="submission" date="2016-06" db="EMBL/GenBank/DDBJ databases">
        <authorList>
            <person name="Nascimento L."/>
            <person name="Pereira R.V."/>
            <person name="Martins L.F."/>
            <person name="Quaggio R.B."/>
            <person name="Silva A.M."/>
            <person name="Setubal J.C."/>
        </authorList>
    </citation>
    <scope>NUCLEOTIDE SEQUENCE [LARGE SCALE GENOMIC DNA]</scope>
</reference>
<evidence type="ECO:0000313" key="8">
    <source>
        <dbReference type="EMBL" id="OUM87470.1"/>
    </source>
</evidence>
<dbReference type="InterPro" id="IPR027417">
    <property type="entry name" value="P-loop_NTPase"/>
</dbReference>
<evidence type="ECO:0000256" key="1">
    <source>
        <dbReference type="ARBA" id="ARBA00004496"/>
    </source>
</evidence>
<dbReference type="Proteomes" id="UP000196475">
    <property type="component" value="Unassembled WGS sequence"/>
</dbReference>
<dbReference type="PANTHER" id="PTHR30473">
    <property type="entry name" value="PROTEIN PHOH"/>
    <property type="match status" value="1"/>
</dbReference>
<dbReference type="GO" id="GO:0005524">
    <property type="term" value="F:ATP binding"/>
    <property type="evidence" value="ECO:0007669"/>
    <property type="project" value="UniProtKB-KW"/>
</dbReference>
<organism evidence="8 9">
    <name type="scientific">Bacillus thermozeamaize</name>
    <dbReference type="NCBI Taxonomy" id="230954"/>
    <lineage>
        <taxon>Bacteria</taxon>
        <taxon>Bacillati</taxon>
        <taxon>Bacillota</taxon>
        <taxon>Bacilli</taxon>
        <taxon>Bacillales</taxon>
        <taxon>Bacillaceae</taxon>
        <taxon>Bacillus</taxon>
    </lineage>
</organism>
<dbReference type="InterPro" id="IPR003714">
    <property type="entry name" value="PhoH"/>
</dbReference>
<keyword evidence="3" id="KW-0963">Cytoplasm</keyword>
<name>A0A1Y3PJE6_9BACI</name>
<dbReference type="GO" id="GO:0005829">
    <property type="term" value="C:cytosol"/>
    <property type="evidence" value="ECO:0007669"/>
    <property type="project" value="TreeGrafter"/>
</dbReference>
<dbReference type="SUPFAM" id="SSF52540">
    <property type="entry name" value="P-loop containing nucleoside triphosphate hydrolases"/>
    <property type="match status" value="1"/>
</dbReference>
<dbReference type="FunFam" id="3.40.50.300:FF:000013">
    <property type="entry name" value="PhoH family ATPase"/>
    <property type="match status" value="1"/>
</dbReference>
<comment type="caution">
    <text evidence="8">The sequence shown here is derived from an EMBL/GenBank/DDBJ whole genome shotgun (WGS) entry which is preliminary data.</text>
</comment>
<sequence>MNVRLEHEQLQEKKWTTTIQLENAAEGLSLFGPNDSFLRLIQKSTPAHIVARNETITLTGTKEQVDKLQRLFVVLLKLIRQGFHLSETNIVYAMELVEQQMEEELLDLYSEEIGQTHRGKAVRVKTLGQRVYVSAIRKRDVIFGIGPAGTGKTFLAVVMAVQALKSGAVKKIVLVRPAVEAGESLGFLPGDLQEKVDPYLRPLYDSLYEMLGADQVNKFMERGIIEVAPLAYMRGRTLNDSFVILDEAQNTTPEQMKMFLTRLGFGSKMVITGDITQIDLPKGKKSGLIEAEQLLRHIEEIAFVYLKQEDVVRHMLVQKIIEAYDKAKHTIS</sequence>
<evidence type="ECO:0000256" key="5">
    <source>
        <dbReference type="ARBA" id="ARBA00022840"/>
    </source>
</evidence>
<dbReference type="Gene3D" id="3.40.50.300">
    <property type="entry name" value="P-loop containing nucleotide triphosphate hydrolases"/>
    <property type="match status" value="1"/>
</dbReference>
<dbReference type="Pfam" id="PF02562">
    <property type="entry name" value="PhoH"/>
    <property type="match status" value="1"/>
</dbReference>
<comment type="subcellular location">
    <subcellularLocation>
        <location evidence="1">Cytoplasm</location>
    </subcellularLocation>
</comment>
<dbReference type="InterPro" id="IPR051451">
    <property type="entry name" value="PhoH2-like"/>
</dbReference>
<keyword evidence="4" id="KW-0547">Nucleotide-binding</keyword>
<gene>
    <name evidence="8" type="ORF">BAA01_12775</name>
</gene>
<accession>A0A1Y3PJE6</accession>
<evidence type="ECO:0000256" key="3">
    <source>
        <dbReference type="ARBA" id="ARBA00022490"/>
    </source>
</evidence>
<feature type="domain" description="PhoH-like protein" evidence="7">
    <location>
        <begin position="122"/>
        <end position="325"/>
    </location>
</feature>
<comment type="similarity">
    <text evidence="2">Belongs to the PhoH family.</text>
</comment>
<evidence type="ECO:0000256" key="4">
    <source>
        <dbReference type="ARBA" id="ARBA00022741"/>
    </source>
</evidence>
<dbReference type="AlphaFoldDB" id="A0A1Y3PJE6"/>